<protein>
    <submittedName>
        <fullName evidence="1">Uncharacterized protein</fullName>
    </submittedName>
</protein>
<organism evidence="1">
    <name type="scientific">marine sediment metagenome</name>
    <dbReference type="NCBI Taxonomy" id="412755"/>
    <lineage>
        <taxon>unclassified sequences</taxon>
        <taxon>metagenomes</taxon>
        <taxon>ecological metagenomes</taxon>
    </lineage>
</organism>
<evidence type="ECO:0000313" key="1">
    <source>
        <dbReference type="EMBL" id="GAH86375.1"/>
    </source>
</evidence>
<reference evidence="1" key="1">
    <citation type="journal article" date="2014" name="Front. Microbiol.">
        <title>High frequency of phylogenetically diverse reductive dehalogenase-homologous genes in deep subseafloor sedimentary metagenomes.</title>
        <authorList>
            <person name="Kawai M."/>
            <person name="Futagami T."/>
            <person name="Toyoda A."/>
            <person name="Takaki Y."/>
            <person name="Nishi S."/>
            <person name="Hori S."/>
            <person name="Arai W."/>
            <person name="Tsubouchi T."/>
            <person name="Morono Y."/>
            <person name="Uchiyama I."/>
            <person name="Ito T."/>
            <person name="Fujiyama A."/>
            <person name="Inagaki F."/>
            <person name="Takami H."/>
        </authorList>
    </citation>
    <scope>NUCLEOTIDE SEQUENCE</scope>
    <source>
        <strain evidence="1">Expedition CK06-06</strain>
    </source>
</reference>
<accession>X1JYA7</accession>
<dbReference type="EMBL" id="BARU01041242">
    <property type="protein sequence ID" value="GAH86375.1"/>
    <property type="molecule type" value="Genomic_DNA"/>
</dbReference>
<comment type="caution">
    <text evidence="1">The sequence shown here is derived from an EMBL/GenBank/DDBJ whole genome shotgun (WGS) entry which is preliminary data.</text>
</comment>
<gene>
    <name evidence="1" type="ORF">S03H2_63621</name>
</gene>
<name>X1JYA7_9ZZZZ</name>
<feature type="non-terminal residue" evidence="1">
    <location>
        <position position="114"/>
    </location>
</feature>
<sequence length="114" mass="14077">MKANNIPIRNCSEASKNSWKWEDKHIKQFERYEELTVENVLKWYWKNDPAWSLEDIADHISSSPQTVLNFMKFHNIPRREYIEAGKERQKYPQKKYIKYHKLTVDNINQWYWKN</sequence>
<dbReference type="AlphaFoldDB" id="X1JYA7"/>
<proteinExistence type="predicted"/>